<name>A0ABT3Z986_9HYPH</name>
<proteinExistence type="predicted"/>
<dbReference type="EMBL" id="JAOVZR010000001">
    <property type="protein sequence ID" value="MCY0148307.1"/>
    <property type="molecule type" value="Genomic_DNA"/>
</dbReference>
<dbReference type="PROSITE" id="PS51186">
    <property type="entry name" value="GNAT"/>
    <property type="match status" value="1"/>
</dbReference>
<organism evidence="2 3">
    <name type="scientific">Hoeflea algicola</name>
    <dbReference type="NCBI Taxonomy" id="2983763"/>
    <lineage>
        <taxon>Bacteria</taxon>
        <taxon>Pseudomonadati</taxon>
        <taxon>Pseudomonadota</taxon>
        <taxon>Alphaproteobacteria</taxon>
        <taxon>Hyphomicrobiales</taxon>
        <taxon>Rhizobiaceae</taxon>
        <taxon>Hoeflea</taxon>
    </lineage>
</organism>
<accession>A0ABT3Z986</accession>
<dbReference type="CDD" id="cd04301">
    <property type="entry name" value="NAT_SF"/>
    <property type="match status" value="1"/>
</dbReference>
<dbReference type="SUPFAM" id="SSF55729">
    <property type="entry name" value="Acyl-CoA N-acyltransferases (Nat)"/>
    <property type="match status" value="1"/>
</dbReference>
<dbReference type="InterPro" id="IPR016181">
    <property type="entry name" value="Acyl_CoA_acyltransferase"/>
</dbReference>
<dbReference type="Pfam" id="PF00583">
    <property type="entry name" value="Acetyltransf_1"/>
    <property type="match status" value="1"/>
</dbReference>
<gene>
    <name evidence="2" type="ORF">OEG84_11445</name>
</gene>
<reference evidence="2" key="1">
    <citation type="submission" date="2022-10" db="EMBL/GenBank/DDBJ databases">
        <title>Hoeflea sp. G2-23, isolated from marine algae.</title>
        <authorList>
            <person name="Kristyanto S."/>
            <person name="Kim J.M."/>
            <person name="Jeon C.O."/>
        </authorList>
    </citation>
    <scope>NUCLEOTIDE SEQUENCE</scope>
    <source>
        <strain evidence="2">G2-23</strain>
    </source>
</reference>
<evidence type="ECO:0000313" key="3">
    <source>
        <dbReference type="Proteomes" id="UP001073227"/>
    </source>
</evidence>
<dbReference type="Gene3D" id="3.40.630.30">
    <property type="match status" value="1"/>
</dbReference>
<comment type="caution">
    <text evidence="2">The sequence shown here is derived from an EMBL/GenBank/DDBJ whole genome shotgun (WGS) entry which is preliminary data.</text>
</comment>
<dbReference type="Proteomes" id="UP001073227">
    <property type="component" value="Unassembled WGS sequence"/>
</dbReference>
<keyword evidence="3" id="KW-1185">Reference proteome</keyword>
<evidence type="ECO:0000259" key="1">
    <source>
        <dbReference type="PROSITE" id="PS51186"/>
    </source>
</evidence>
<sequence length="155" mass="17759">MFIRLALKEDVSSIVDMARANCDETCADEDFDAGMVHATFARYLETANPTFFVVEDHRQVIGFLQCYMFGYDYRAGLYTVQKVLYVKPEKRGTRAAVLLIKHLIQWSQQLGADRIEGGNDNSFQSERTAKFLSHFGFETVGFAMRKKLEEQSHGR</sequence>
<feature type="domain" description="N-acetyltransferase" evidence="1">
    <location>
        <begin position="1"/>
        <end position="155"/>
    </location>
</feature>
<dbReference type="RefSeq" id="WP_267653878.1">
    <property type="nucleotide sequence ID" value="NZ_JAOVZR010000001.1"/>
</dbReference>
<evidence type="ECO:0000313" key="2">
    <source>
        <dbReference type="EMBL" id="MCY0148307.1"/>
    </source>
</evidence>
<protein>
    <submittedName>
        <fullName evidence="2">GNAT family N-acetyltransferase</fullName>
    </submittedName>
</protein>
<dbReference type="InterPro" id="IPR000182">
    <property type="entry name" value="GNAT_dom"/>
</dbReference>